<dbReference type="GO" id="GO:0016740">
    <property type="term" value="F:transferase activity"/>
    <property type="evidence" value="ECO:0007669"/>
    <property type="project" value="UniProtKB-KW"/>
</dbReference>
<proteinExistence type="predicted"/>
<dbReference type="EMBL" id="JADCNL010000486">
    <property type="protein sequence ID" value="KAG0447255.1"/>
    <property type="molecule type" value="Genomic_DNA"/>
</dbReference>
<comment type="caution">
    <text evidence="2">The sequence shown here is derived from an EMBL/GenBank/DDBJ whole genome shotgun (WGS) entry which is preliminary data.</text>
</comment>
<gene>
    <name evidence="2" type="ORF">HPP92_028452</name>
</gene>
<dbReference type="InterPro" id="IPR023213">
    <property type="entry name" value="CAT-like_dom_sf"/>
</dbReference>
<name>A0A835P7F9_VANPL</name>
<evidence type="ECO:0000313" key="3">
    <source>
        <dbReference type="Proteomes" id="UP000636800"/>
    </source>
</evidence>
<reference evidence="2 3" key="1">
    <citation type="journal article" date="2020" name="Nat. Food">
        <title>A phased Vanilla planifolia genome enables genetic improvement of flavour and production.</title>
        <authorList>
            <person name="Hasing T."/>
            <person name="Tang H."/>
            <person name="Brym M."/>
            <person name="Khazi F."/>
            <person name="Huang T."/>
            <person name="Chambers A.H."/>
        </authorList>
    </citation>
    <scope>NUCLEOTIDE SEQUENCE [LARGE SCALE GENOMIC DNA]</scope>
    <source>
        <tissue evidence="2">Leaf</tissue>
    </source>
</reference>
<organism evidence="2 3">
    <name type="scientific">Vanilla planifolia</name>
    <name type="common">Vanilla</name>
    <dbReference type="NCBI Taxonomy" id="51239"/>
    <lineage>
        <taxon>Eukaryota</taxon>
        <taxon>Viridiplantae</taxon>
        <taxon>Streptophyta</taxon>
        <taxon>Embryophyta</taxon>
        <taxon>Tracheophyta</taxon>
        <taxon>Spermatophyta</taxon>
        <taxon>Magnoliopsida</taxon>
        <taxon>Liliopsida</taxon>
        <taxon>Asparagales</taxon>
        <taxon>Orchidaceae</taxon>
        <taxon>Vanilloideae</taxon>
        <taxon>Vanilleae</taxon>
        <taxon>Vanilla</taxon>
    </lineage>
</organism>
<keyword evidence="1" id="KW-0808">Transferase</keyword>
<dbReference type="PANTHER" id="PTHR31896:SF64">
    <property type="entry name" value="TRICHOTHECENE 3-O-ACETYLTRANSFERASE"/>
    <property type="match status" value="1"/>
</dbReference>
<dbReference type="PANTHER" id="PTHR31896">
    <property type="entry name" value="FAMILY REGULATORY PROTEIN, PUTATIVE (AFU_ORTHOLOGUE AFUA_3G14730)-RELATED"/>
    <property type="match status" value="1"/>
</dbReference>
<protein>
    <submittedName>
        <fullName evidence="2">Uncharacterized protein</fullName>
    </submittedName>
</protein>
<dbReference type="SUPFAM" id="SSF52777">
    <property type="entry name" value="CoA-dependent acyltransferases"/>
    <property type="match status" value="1"/>
</dbReference>
<dbReference type="InterPro" id="IPR051283">
    <property type="entry name" value="Sec_Metabolite_Acyltrans"/>
</dbReference>
<dbReference type="AlphaFoldDB" id="A0A835P7F9"/>
<keyword evidence="3" id="KW-1185">Reference proteome</keyword>
<dbReference type="Gene3D" id="3.30.559.10">
    <property type="entry name" value="Chloramphenicol acetyltransferase-like domain"/>
    <property type="match status" value="2"/>
</dbReference>
<sequence>MAIKPTLSSPCFPPTKTRVHLSVSHQKQAKIIKMSPSLHSPPSNPRYTTITTPSSAVTILSKATILPDQKSNGDLLKLSVSDLPMLSCHYIQKGLFFPPPPIPIRSLLPLLTHSLSRALSAFPALAGRLYTDSDGHIFISCTDTGVDFSFAVAPSLTLPILLPPSSDVPLQVKSLFSLDGAGSFDGHFLPIAAFQLTELGDGSIFLACSVSHAVVDGTSLWNFFNAWAELSRSPAIAALSRPPDFRRNFFLESSAVLRFPGGIPPIVTFPIDAPLRERIFHFTSKTIRELKYKANRRTQISEISGKSILSRKQDNEISSFQSLCAMLWRSVTRARKHLAATEPTTFRMAVNCRRRVVPAVDERYFGNAIQSIPTTAAVGEVEKRELWWTARLLHRSVVAHDDATIKRGVAEWEAAPRCFPLGNPNGAGITMGSSPRFPMYEGNDFGWGGPVAVRSGRANKFDGKISAFPGRDGVGSVDLEVCLEPATMAALLEDNEFMSYVSETKVEAIEAI</sequence>
<dbReference type="Proteomes" id="UP000636800">
    <property type="component" value="Unassembled WGS sequence"/>
</dbReference>
<evidence type="ECO:0000256" key="1">
    <source>
        <dbReference type="ARBA" id="ARBA00022679"/>
    </source>
</evidence>
<evidence type="ECO:0000313" key="2">
    <source>
        <dbReference type="EMBL" id="KAG0447255.1"/>
    </source>
</evidence>
<dbReference type="Pfam" id="PF02458">
    <property type="entry name" value="Transferase"/>
    <property type="match status" value="1"/>
</dbReference>
<accession>A0A835P7F9</accession>